<dbReference type="InterPro" id="IPR002347">
    <property type="entry name" value="SDR_fam"/>
</dbReference>
<dbReference type="Pfam" id="PF00106">
    <property type="entry name" value="adh_short"/>
    <property type="match status" value="1"/>
</dbReference>
<evidence type="ECO:0000313" key="1">
    <source>
        <dbReference type="EMBL" id="KAK9423263.1"/>
    </source>
</evidence>
<dbReference type="Proteomes" id="UP001408356">
    <property type="component" value="Unassembled WGS sequence"/>
</dbReference>
<comment type="caution">
    <text evidence="1">The sequence shown here is derived from an EMBL/GenBank/DDBJ whole genome shotgun (WGS) entry which is preliminary data.</text>
</comment>
<dbReference type="SUPFAM" id="SSF51735">
    <property type="entry name" value="NAD(P)-binding Rossmann-fold domains"/>
    <property type="match status" value="1"/>
</dbReference>
<dbReference type="Gene3D" id="3.40.50.720">
    <property type="entry name" value="NAD(P)-binding Rossmann-like Domain"/>
    <property type="match status" value="1"/>
</dbReference>
<accession>A0ABR2V8L0</accession>
<name>A0ABR2V8L0_9PEZI</name>
<protein>
    <submittedName>
        <fullName evidence="1">Short chain dehydrogenase reductase family protein</fullName>
    </submittedName>
</protein>
<keyword evidence="2" id="KW-1185">Reference proteome</keyword>
<dbReference type="EMBL" id="JARVKF010000079">
    <property type="protein sequence ID" value="KAK9423263.1"/>
    <property type="molecule type" value="Genomic_DNA"/>
</dbReference>
<dbReference type="InterPro" id="IPR036291">
    <property type="entry name" value="NAD(P)-bd_dom_sf"/>
</dbReference>
<proteinExistence type="predicted"/>
<gene>
    <name evidence="1" type="ORF">SUNI508_04157</name>
</gene>
<evidence type="ECO:0000313" key="2">
    <source>
        <dbReference type="Proteomes" id="UP001408356"/>
    </source>
</evidence>
<organism evidence="1 2">
    <name type="scientific">Seiridium unicorne</name>
    <dbReference type="NCBI Taxonomy" id="138068"/>
    <lineage>
        <taxon>Eukaryota</taxon>
        <taxon>Fungi</taxon>
        <taxon>Dikarya</taxon>
        <taxon>Ascomycota</taxon>
        <taxon>Pezizomycotina</taxon>
        <taxon>Sordariomycetes</taxon>
        <taxon>Xylariomycetidae</taxon>
        <taxon>Amphisphaeriales</taxon>
        <taxon>Sporocadaceae</taxon>
        <taxon>Seiridium</taxon>
    </lineage>
</organism>
<reference evidence="1 2" key="1">
    <citation type="journal article" date="2024" name="J. Plant Pathol.">
        <title>Sequence and assembly of the genome of Seiridium unicorne, isolate CBS 538.82, causal agent of cypress canker disease.</title>
        <authorList>
            <person name="Scali E."/>
            <person name="Rocca G.D."/>
            <person name="Danti R."/>
            <person name="Garbelotto M."/>
            <person name="Barberini S."/>
            <person name="Baroncelli R."/>
            <person name="Emiliani G."/>
        </authorList>
    </citation>
    <scope>NUCLEOTIDE SEQUENCE [LARGE SCALE GENOMIC DNA]</scope>
    <source>
        <strain evidence="1 2">BM-138-508</strain>
    </source>
</reference>
<sequence length="102" mass="11033">MIWPPWSSHIALAKAGAKSIVIFGRWADRRKVALATFLAIASPEVTVLYEPVDLLNQAQMLTVLDSIAQKVGKIDVLISNAGVYGNPGPMALLAFQASFFSF</sequence>